<dbReference type="InterPro" id="IPR053137">
    <property type="entry name" value="NLR-like"/>
</dbReference>
<dbReference type="Proteomes" id="UP001501237">
    <property type="component" value="Unassembled WGS sequence"/>
</dbReference>
<name>A0ABP6Q1J7_9ACTN</name>
<evidence type="ECO:0000313" key="3">
    <source>
        <dbReference type="Proteomes" id="UP001501237"/>
    </source>
</evidence>
<protein>
    <submittedName>
        <fullName evidence="2">FxSxx-COOH system tetratricopeptide repeat protein</fullName>
    </submittedName>
</protein>
<evidence type="ECO:0000256" key="1">
    <source>
        <dbReference type="SAM" id="MobiDB-lite"/>
    </source>
</evidence>
<proteinExistence type="predicted"/>
<keyword evidence="3" id="KW-1185">Reference proteome</keyword>
<sequence>MAVANIALLLGAAGHRVLVVRLDPSAQDLRALLAPLFARPVRRGGADLPLDFATAGALPALGDLVVPILTGADGTVDLLEAAGAAGAEEPGSAPPRIDHSAFIRALRKSFLSSGYDYVVVDAPPGSSELVSAILADLIDILVLLYPLDSRTIQRIERVAYHLRNTAARDIRFLPVAAPAQEHRKQTEQANLQLARRRFSWALEDVAETDEEDYWQKAILPPHAEHPDDTTLAVLLDPPGAGTVSCYRRLTELVLRAPLTGEFGESLRDRYKIALGLGDQPEPDRTFGLVYAPIDRVWADWVAAELVRMGLRVRLPANGRFGPDDVLVVIGSADPSPPLLGAAPSGGSVFPPLVLGVKVGNGASFGPSEPDLLVDLRGLGEADASARLRERILGAPGGEPPAEQPGGPSVRFPRRRPALLRIPPRDPAFVGRDVDLERLRDGLRRTPAPDSPPRPYVLSGDPGSGKSEIALEYAHRFASDYDVVWWIPAESHDRTRGALVELARLLGGAAAADPVAFLQEQLNEGVRYTSWLLVYDNVDDGPSSIDLLRPQSTASGHVIITTRAAGPGGATVGRFPRPDSIMLIRQFLDTLPIPGEDELLDLLDDVPLAVRLALACIKERIRFLQEMGEWRGRARSNALHQYLADYRRNRESSGDPVTTAVRLTLEQLTIKTLGPAIRRLLDVAAHLSPEGISPRLLYSRNLVALIAEEDSDLEDVLRLDQVLHIVARLELAAYNQAPGGMLRMHRLVQDVLRTEEARPGVQAVLAAYAPVDEQMSDADRRDRYTELQRHLGPAGAAEGTTDEVRRWLCGQVDHLWRSGDLHNWRIGRALASDLRARWLELFAQDDPVLMRLNGGLANLHRALGEHAESRRLNGETLQLQRRALLQFHPRTLITANSLAADLRMLGEFEDARAEDYSTYEGCLLTFGIDHPVTQSSANNLVISLILAGDLNEALRRELQNHSRRERLLGSSAIATCRSSRRLGDIYRYLGKMDESLRWLAEASSALRSRGESDHVESMRTDRSLAMTYRMTGEHQEDRGFLHQAAELSRITLSRLERAYGGDHVGTLACRLGHAGDLRLQGDHHRSLEHAEIAYEGYRRLYSAEHPFTLICRTDLALYLLTSERPDEAGEHAEAAYEGLRSRLADDHPMALAAALNHALCLSRDGEDGPAADLARLALRGLGETLGPDHPHTRIAAEAADGRHRGIDVEQPVY</sequence>
<dbReference type="InterPro" id="IPR011990">
    <property type="entry name" value="TPR-like_helical_dom_sf"/>
</dbReference>
<dbReference type="Gene3D" id="3.40.50.300">
    <property type="entry name" value="P-loop containing nucleotide triphosphate hydrolases"/>
    <property type="match status" value="2"/>
</dbReference>
<dbReference type="PANTHER" id="PTHR46082:SF6">
    <property type="entry name" value="AAA+ ATPASE DOMAIN-CONTAINING PROTEIN-RELATED"/>
    <property type="match status" value="1"/>
</dbReference>
<dbReference type="InterPro" id="IPR027417">
    <property type="entry name" value="P-loop_NTPase"/>
</dbReference>
<organism evidence="2 3">
    <name type="scientific">Actinocorallia longicatena</name>
    <dbReference type="NCBI Taxonomy" id="111803"/>
    <lineage>
        <taxon>Bacteria</taxon>
        <taxon>Bacillati</taxon>
        <taxon>Actinomycetota</taxon>
        <taxon>Actinomycetes</taxon>
        <taxon>Streptosporangiales</taxon>
        <taxon>Thermomonosporaceae</taxon>
        <taxon>Actinocorallia</taxon>
    </lineage>
</organism>
<dbReference type="Pfam" id="PF13374">
    <property type="entry name" value="TPR_10"/>
    <property type="match status" value="1"/>
</dbReference>
<evidence type="ECO:0000313" key="2">
    <source>
        <dbReference type="EMBL" id="GAA3199286.1"/>
    </source>
</evidence>
<accession>A0ABP6Q1J7</accession>
<gene>
    <name evidence="2" type="primary">fxsT</name>
    <name evidence="2" type="ORF">GCM10010468_11400</name>
</gene>
<dbReference type="Pfam" id="PF13424">
    <property type="entry name" value="TPR_12"/>
    <property type="match status" value="3"/>
</dbReference>
<dbReference type="SUPFAM" id="SSF52540">
    <property type="entry name" value="P-loop containing nucleoside triphosphate hydrolases"/>
    <property type="match status" value="2"/>
</dbReference>
<feature type="region of interest" description="Disordered" evidence="1">
    <location>
        <begin position="441"/>
        <end position="461"/>
    </location>
</feature>
<dbReference type="SUPFAM" id="SSF48452">
    <property type="entry name" value="TPR-like"/>
    <property type="match status" value="2"/>
</dbReference>
<dbReference type="Gene3D" id="1.25.40.10">
    <property type="entry name" value="Tetratricopeptide repeat domain"/>
    <property type="match status" value="2"/>
</dbReference>
<feature type="region of interest" description="Disordered" evidence="1">
    <location>
        <begin position="392"/>
        <end position="411"/>
    </location>
</feature>
<reference evidence="3" key="1">
    <citation type="journal article" date="2019" name="Int. J. Syst. Evol. Microbiol.">
        <title>The Global Catalogue of Microorganisms (GCM) 10K type strain sequencing project: providing services to taxonomists for standard genome sequencing and annotation.</title>
        <authorList>
            <consortium name="The Broad Institute Genomics Platform"/>
            <consortium name="The Broad Institute Genome Sequencing Center for Infectious Disease"/>
            <person name="Wu L."/>
            <person name="Ma J."/>
        </authorList>
    </citation>
    <scope>NUCLEOTIDE SEQUENCE [LARGE SCALE GENOMIC DNA]</scope>
    <source>
        <strain evidence="3">JCM 9377</strain>
    </source>
</reference>
<comment type="caution">
    <text evidence="2">The sequence shown here is derived from an EMBL/GenBank/DDBJ whole genome shotgun (WGS) entry which is preliminary data.</text>
</comment>
<dbReference type="EMBL" id="BAAAUV010000003">
    <property type="protein sequence ID" value="GAA3199286.1"/>
    <property type="molecule type" value="Genomic_DNA"/>
</dbReference>
<dbReference type="NCBIfam" id="NF040586">
    <property type="entry name" value="FxSxx_TPR"/>
    <property type="match status" value="1"/>
</dbReference>
<dbReference type="PANTHER" id="PTHR46082">
    <property type="entry name" value="ATP/GTP-BINDING PROTEIN-RELATED"/>
    <property type="match status" value="1"/>
</dbReference>